<feature type="region of interest" description="Disordered" evidence="1">
    <location>
        <begin position="134"/>
        <end position="184"/>
    </location>
</feature>
<keyword evidence="4" id="KW-1185">Reference proteome</keyword>
<feature type="chain" id="PRO_5039528543" evidence="2">
    <location>
        <begin position="19"/>
        <end position="352"/>
    </location>
</feature>
<dbReference type="RefSeq" id="WP_091579339.1">
    <property type="nucleotide sequence ID" value="NZ_FNDU01000001.1"/>
</dbReference>
<evidence type="ECO:0000256" key="2">
    <source>
        <dbReference type="SAM" id="SignalP"/>
    </source>
</evidence>
<evidence type="ECO:0000313" key="3">
    <source>
        <dbReference type="EMBL" id="SDH36218.1"/>
    </source>
</evidence>
<dbReference type="PANTHER" id="PTHR42953">
    <property type="entry name" value="HIGH-AFFINITY ZINC UPTAKE SYSTEM PROTEIN ZNUA-RELATED"/>
    <property type="match status" value="1"/>
</dbReference>
<dbReference type="STRING" id="930129.SAMN05216352_10168"/>
<proteinExistence type="predicted"/>
<dbReference type="EMBL" id="FNDU01000001">
    <property type="protein sequence ID" value="SDH36218.1"/>
    <property type="molecule type" value="Genomic_DNA"/>
</dbReference>
<dbReference type="GO" id="GO:0046872">
    <property type="term" value="F:metal ion binding"/>
    <property type="evidence" value="ECO:0007669"/>
    <property type="project" value="InterPro"/>
</dbReference>
<feature type="signal peptide" evidence="2">
    <location>
        <begin position="1"/>
        <end position="18"/>
    </location>
</feature>
<dbReference type="GO" id="GO:0030001">
    <property type="term" value="P:metal ion transport"/>
    <property type="evidence" value="ECO:0007669"/>
    <property type="project" value="InterPro"/>
</dbReference>
<dbReference type="InterPro" id="IPR006127">
    <property type="entry name" value="ZnuA-like"/>
</dbReference>
<organism evidence="3 4">
    <name type="scientific">Alteribacillus bidgolensis</name>
    <dbReference type="NCBI Taxonomy" id="930129"/>
    <lineage>
        <taxon>Bacteria</taxon>
        <taxon>Bacillati</taxon>
        <taxon>Bacillota</taxon>
        <taxon>Bacilli</taxon>
        <taxon>Bacillales</taxon>
        <taxon>Bacillaceae</taxon>
        <taxon>Alteribacillus</taxon>
    </lineage>
</organism>
<accession>A0A1G8BSY1</accession>
<dbReference type="Pfam" id="PF01297">
    <property type="entry name" value="ZnuA"/>
    <property type="match status" value="1"/>
</dbReference>
<protein>
    <submittedName>
        <fullName evidence="3">Zinc transport system substrate-binding protein</fullName>
    </submittedName>
</protein>
<keyword evidence="2" id="KW-0732">Signal</keyword>
<dbReference type="Proteomes" id="UP000199017">
    <property type="component" value="Unassembled WGS sequence"/>
</dbReference>
<evidence type="ECO:0000313" key="4">
    <source>
        <dbReference type="Proteomes" id="UP000199017"/>
    </source>
</evidence>
<dbReference type="InterPro" id="IPR050492">
    <property type="entry name" value="Bact_metal-bind_prot9"/>
</dbReference>
<dbReference type="PROSITE" id="PS51257">
    <property type="entry name" value="PROKAR_LIPOPROTEIN"/>
    <property type="match status" value="1"/>
</dbReference>
<dbReference type="OrthoDB" id="9810636at2"/>
<name>A0A1G8BSY1_9BACI</name>
<reference evidence="3 4" key="1">
    <citation type="submission" date="2016-10" db="EMBL/GenBank/DDBJ databases">
        <authorList>
            <person name="de Groot N.N."/>
        </authorList>
    </citation>
    <scope>NUCLEOTIDE SEQUENCE [LARGE SCALE GENOMIC DNA]</scope>
    <source>
        <strain evidence="4">P4B,CCM 7963,CECT 7998,DSM 25260,IBRC-M 10614,KCTC 13821</strain>
    </source>
</reference>
<dbReference type="PANTHER" id="PTHR42953:SF8">
    <property type="entry name" value="ZINT DOMAIN-CONTAINING PROTEIN"/>
    <property type="match status" value="1"/>
</dbReference>
<gene>
    <name evidence="3" type="ORF">SAMN05216352_10168</name>
</gene>
<dbReference type="AlphaFoldDB" id="A0A1G8BSY1"/>
<evidence type="ECO:0000256" key="1">
    <source>
        <dbReference type="SAM" id="MobiDB-lite"/>
    </source>
</evidence>
<dbReference type="SUPFAM" id="SSF53807">
    <property type="entry name" value="Helical backbone' metal receptor"/>
    <property type="match status" value="1"/>
</dbReference>
<dbReference type="Gene3D" id="3.40.50.1980">
    <property type="entry name" value="Nitrogenase molybdenum iron protein domain"/>
    <property type="match status" value="2"/>
</dbReference>
<sequence length="352" mass="39473">MKNQGIFLLLLGASISIAACGTEEQNQDNTDNTEENESEPLQIYTTLYPWEEFTEIIGGDAVQVENLVPAGSDVHSFEPTAQTMVKIAESDAFIYNGAGMEGFADAVKDTAQQEGAATIEVTEELDLNTYDAHSHEETGEEDGHGSGEHEEEEHDHGNENHGKEKNHEEEHDHNHDHGDQDPHVWLDPLLAGEAAEKIKNELIELRPENEEEFEENFNNLKTKLNSIHDQFEEMAANTKNNTFLVSHAGYGYWEEKYGLHQIGISGLSPTNEPSQKQLQNIVQLAEENGINHVMFEQNVSSKVAQLVQKEVGAEALYLHNLESLTEEDIANDENYFTLMNKNIENLNEALNY</sequence>